<feature type="domain" description="PAS" evidence="10">
    <location>
        <begin position="410"/>
        <end position="462"/>
    </location>
</feature>
<dbReference type="RefSeq" id="WP_211548136.1">
    <property type="nucleotide sequence ID" value="NZ_JAGTUF010000007.1"/>
</dbReference>
<dbReference type="Proteomes" id="UP000680714">
    <property type="component" value="Unassembled WGS sequence"/>
</dbReference>
<keyword evidence="8" id="KW-0812">Transmembrane</keyword>
<feature type="domain" description="Histidine kinase" evidence="9">
    <location>
        <begin position="557"/>
        <end position="772"/>
    </location>
</feature>
<dbReference type="InterPro" id="IPR005467">
    <property type="entry name" value="His_kinase_dom"/>
</dbReference>
<dbReference type="InterPro" id="IPR004358">
    <property type="entry name" value="Sig_transdc_His_kin-like_C"/>
</dbReference>
<reference evidence="11 12" key="1">
    <citation type="submission" date="2021-04" db="EMBL/GenBank/DDBJ databases">
        <title>Magnetospirillum sulfuroxidans sp. nov., a facultative chemolithoautotrophic sulfur-oxidizing alphaproteobacterium isolated from freshwater sediment and proposals for Paramagetospirillum gen. nov., and Magnetospirillaceae fam. nov.</title>
        <authorList>
            <person name="Koziaeva V."/>
            <person name="Geelhoed J.S."/>
            <person name="Sorokin D.Y."/>
            <person name="Grouzdev D.S."/>
        </authorList>
    </citation>
    <scope>NUCLEOTIDE SEQUENCE [LARGE SCALE GENOMIC DNA]</scope>
    <source>
        <strain evidence="11 12">J10</strain>
    </source>
</reference>
<evidence type="ECO:0000256" key="1">
    <source>
        <dbReference type="ARBA" id="ARBA00000085"/>
    </source>
</evidence>
<evidence type="ECO:0000259" key="9">
    <source>
        <dbReference type="PROSITE" id="PS50109"/>
    </source>
</evidence>
<keyword evidence="5" id="KW-0418">Kinase</keyword>
<dbReference type="Pfam" id="PF02518">
    <property type="entry name" value="HATPase_c"/>
    <property type="match status" value="1"/>
</dbReference>
<dbReference type="InterPro" id="IPR035965">
    <property type="entry name" value="PAS-like_dom_sf"/>
</dbReference>
<evidence type="ECO:0000256" key="6">
    <source>
        <dbReference type="ARBA" id="ARBA00023136"/>
    </source>
</evidence>
<dbReference type="Pfam" id="PF00989">
    <property type="entry name" value="PAS"/>
    <property type="match status" value="1"/>
</dbReference>
<feature type="coiled-coil region" evidence="7">
    <location>
        <begin position="393"/>
        <end position="420"/>
    </location>
</feature>
<dbReference type="SMART" id="SM00387">
    <property type="entry name" value="HATPase_c"/>
    <property type="match status" value="1"/>
</dbReference>
<dbReference type="PANTHER" id="PTHR42878:SF15">
    <property type="entry name" value="BACTERIOPHYTOCHROME"/>
    <property type="match status" value="1"/>
</dbReference>
<dbReference type="InterPro" id="IPR003594">
    <property type="entry name" value="HATPase_dom"/>
</dbReference>
<dbReference type="PANTHER" id="PTHR42878">
    <property type="entry name" value="TWO-COMPONENT HISTIDINE KINASE"/>
    <property type="match status" value="1"/>
</dbReference>
<dbReference type="EMBL" id="JAGTUF010000007">
    <property type="protein sequence ID" value="MBR9971905.1"/>
    <property type="molecule type" value="Genomic_DNA"/>
</dbReference>
<dbReference type="SUPFAM" id="SSF55785">
    <property type="entry name" value="PYP-like sensor domain (PAS domain)"/>
    <property type="match status" value="1"/>
</dbReference>
<keyword evidence="6 8" id="KW-0472">Membrane</keyword>
<dbReference type="CDD" id="cd00082">
    <property type="entry name" value="HisKA"/>
    <property type="match status" value="1"/>
</dbReference>
<comment type="caution">
    <text evidence="11">The sequence shown here is derived from an EMBL/GenBank/DDBJ whole genome shotgun (WGS) entry which is preliminary data.</text>
</comment>
<dbReference type="SUPFAM" id="SSF47384">
    <property type="entry name" value="Homodimeric domain of signal transducing histidine kinase"/>
    <property type="match status" value="1"/>
</dbReference>
<dbReference type="InterPro" id="IPR036097">
    <property type="entry name" value="HisK_dim/P_sf"/>
</dbReference>
<dbReference type="Gene3D" id="3.30.450.20">
    <property type="entry name" value="PAS domain"/>
    <property type="match status" value="1"/>
</dbReference>
<dbReference type="PROSITE" id="PS50109">
    <property type="entry name" value="HIS_KIN"/>
    <property type="match status" value="1"/>
</dbReference>
<accession>A0ABS5IBW0</accession>
<dbReference type="PROSITE" id="PS50112">
    <property type="entry name" value="PAS"/>
    <property type="match status" value="1"/>
</dbReference>
<dbReference type="SMART" id="SM00388">
    <property type="entry name" value="HisKA"/>
    <property type="match status" value="1"/>
</dbReference>
<evidence type="ECO:0000256" key="8">
    <source>
        <dbReference type="SAM" id="Phobius"/>
    </source>
</evidence>
<dbReference type="Gene3D" id="3.30.565.10">
    <property type="entry name" value="Histidine kinase-like ATPase, C-terminal domain"/>
    <property type="match status" value="1"/>
</dbReference>
<dbReference type="EC" id="2.7.13.3" evidence="2"/>
<evidence type="ECO:0000259" key="10">
    <source>
        <dbReference type="PROSITE" id="PS50112"/>
    </source>
</evidence>
<dbReference type="Pfam" id="PF00512">
    <property type="entry name" value="HisKA"/>
    <property type="match status" value="1"/>
</dbReference>
<dbReference type="InterPro" id="IPR000014">
    <property type="entry name" value="PAS"/>
</dbReference>
<dbReference type="InterPro" id="IPR050351">
    <property type="entry name" value="BphY/WalK/GraS-like"/>
</dbReference>
<sequence length="775" mass="84037">MHKPNAQPPDGGLRHRVSIQWVLTVLIAGLLIIVSVGIISDFVRHLAEYRQTQTLRRAEVTIGHLVRAAQHLAFERGRTSVVLHAGQPVGADDRKFLDQRRALSDGEFAATLQRLDESHAALARKLSRQGQVIAELRLRADALLAVPQDQRDPLFADQWFNAVSAILASVPESVFLLAATDSLPPLTRITLQAFDLRNALGVESSRIAAALAAGKVPAQPDMQELSRLRGQGDTALNNLRREVALTNNTALREALLRVDTEVLRNFRPLQDVVLRAFTDGRVPQEPVGHYTSASVPALDAAAAIMAVATQEGVLAANQAETHARLVMASYAGLLLVSCLLAMAAVLLVSRAMASALALRRHLVDLAANRLDQPLSARIVGRELMETAEVAGTLRLSLLERRRMEREVKDLSRQNRLILENAADGLIALDGDGLTVFANPAAQHLTGWSLAEMEGRPHHDLIHHSLADGTPKPKTDCPVHQTLVDGKPRYVEDDLFWRKDGTSFPVELSVNAWDDGDQRGAVVVFRDIAVRKRVEAKNQILVDELRRSNADLENFAYAISHDLQAPLRSVSGFVTLSRRALAPHLDNDTREFMEFAEQGAQRMSAMIAALLDYARIGTRGAAPRPVSVGQVVDVVLTDLAPVIAETGGKVSVAEALPMVMADPPQLTSVLQNLIGNALKYGSTTHPAHVRVAAVRRKDRTIITVSDDGPGIPEDQREVIFGLFKRGGVHDGIDGLGMGLAICRRIVDRLGGTIHAEEAPGGGACFVIDLRSASGLV</sequence>
<dbReference type="Gene3D" id="1.10.287.130">
    <property type="match status" value="1"/>
</dbReference>
<dbReference type="InterPro" id="IPR036890">
    <property type="entry name" value="HATPase_C_sf"/>
</dbReference>
<dbReference type="InterPro" id="IPR003661">
    <property type="entry name" value="HisK_dim/P_dom"/>
</dbReference>
<feature type="transmembrane region" description="Helical" evidence="8">
    <location>
        <begin position="21"/>
        <end position="43"/>
    </location>
</feature>
<proteinExistence type="predicted"/>
<evidence type="ECO:0000256" key="4">
    <source>
        <dbReference type="ARBA" id="ARBA00022679"/>
    </source>
</evidence>
<gene>
    <name evidence="11" type="ORF">KEC16_09275</name>
</gene>
<dbReference type="SUPFAM" id="SSF55874">
    <property type="entry name" value="ATPase domain of HSP90 chaperone/DNA topoisomerase II/histidine kinase"/>
    <property type="match status" value="1"/>
</dbReference>
<feature type="transmembrane region" description="Helical" evidence="8">
    <location>
        <begin position="327"/>
        <end position="349"/>
    </location>
</feature>
<evidence type="ECO:0000256" key="5">
    <source>
        <dbReference type="ARBA" id="ARBA00022777"/>
    </source>
</evidence>
<dbReference type="PRINTS" id="PR00344">
    <property type="entry name" value="BCTRLSENSOR"/>
</dbReference>
<keyword evidence="7" id="KW-0175">Coiled coil</keyword>
<dbReference type="InterPro" id="IPR013767">
    <property type="entry name" value="PAS_fold"/>
</dbReference>
<organism evidence="11 12">
    <name type="scientific">Magnetospirillum sulfuroxidans</name>
    <dbReference type="NCBI Taxonomy" id="611300"/>
    <lineage>
        <taxon>Bacteria</taxon>
        <taxon>Pseudomonadati</taxon>
        <taxon>Pseudomonadota</taxon>
        <taxon>Alphaproteobacteria</taxon>
        <taxon>Rhodospirillales</taxon>
        <taxon>Rhodospirillaceae</taxon>
        <taxon>Magnetospirillum</taxon>
    </lineage>
</organism>
<keyword evidence="3" id="KW-0597">Phosphoprotein</keyword>
<dbReference type="CDD" id="cd00075">
    <property type="entry name" value="HATPase"/>
    <property type="match status" value="1"/>
</dbReference>
<keyword evidence="12" id="KW-1185">Reference proteome</keyword>
<evidence type="ECO:0000313" key="11">
    <source>
        <dbReference type="EMBL" id="MBR9971905.1"/>
    </source>
</evidence>
<name>A0ABS5IBW0_9PROT</name>
<evidence type="ECO:0000256" key="2">
    <source>
        <dbReference type="ARBA" id="ARBA00012438"/>
    </source>
</evidence>
<dbReference type="CDD" id="cd00130">
    <property type="entry name" value="PAS"/>
    <property type="match status" value="1"/>
</dbReference>
<protein>
    <recommendedName>
        <fullName evidence="2">histidine kinase</fullName>
        <ecNumber evidence="2">2.7.13.3</ecNumber>
    </recommendedName>
</protein>
<dbReference type="NCBIfam" id="TIGR00229">
    <property type="entry name" value="sensory_box"/>
    <property type="match status" value="1"/>
</dbReference>
<keyword evidence="8" id="KW-1133">Transmembrane helix</keyword>
<keyword evidence="4" id="KW-0808">Transferase</keyword>
<evidence type="ECO:0000313" key="12">
    <source>
        <dbReference type="Proteomes" id="UP000680714"/>
    </source>
</evidence>
<dbReference type="SMART" id="SM00091">
    <property type="entry name" value="PAS"/>
    <property type="match status" value="1"/>
</dbReference>
<comment type="catalytic activity">
    <reaction evidence="1">
        <text>ATP + protein L-histidine = ADP + protein N-phospho-L-histidine.</text>
        <dbReference type="EC" id="2.7.13.3"/>
    </reaction>
</comment>
<evidence type="ECO:0000256" key="3">
    <source>
        <dbReference type="ARBA" id="ARBA00022553"/>
    </source>
</evidence>
<evidence type="ECO:0000256" key="7">
    <source>
        <dbReference type="SAM" id="Coils"/>
    </source>
</evidence>